<dbReference type="EMBL" id="CAUYUE010000014">
    <property type="protein sequence ID" value="CAK0786173.1"/>
    <property type="molecule type" value="Genomic_DNA"/>
</dbReference>
<dbReference type="Gene3D" id="3.50.80.10">
    <property type="entry name" value="D-tyrosyl-tRNA(Tyr) deacylase"/>
    <property type="match status" value="1"/>
</dbReference>
<name>A0AAV1IFT5_9CHLO</name>
<gene>
    <name evidence="6" type="ORF">CVIRNUC_009386</name>
</gene>
<dbReference type="EC" id="3.1.1.96" evidence="2 5"/>
<dbReference type="Proteomes" id="UP001314263">
    <property type="component" value="Unassembled WGS sequence"/>
</dbReference>
<dbReference type="FunFam" id="3.50.80.10:FF:000001">
    <property type="entry name" value="D-aminoacyl-tRNA deacylase"/>
    <property type="match status" value="1"/>
</dbReference>
<dbReference type="InterPro" id="IPR023509">
    <property type="entry name" value="DTD-like_sf"/>
</dbReference>
<keyword evidence="5" id="KW-0694">RNA-binding</keyword>
<dbReference type="CDD" id="cd00563">
    <property type="entry name" value="Dtyr_deacylase"/>
    <property type="match status" value="1"/>
</dbReference>
<organism evidence="6 7">
    <name type="scientific">Coccomyxa viridis</name>
    <dbReference type="NCBI Taxonomy" id="1274662"/>
    <lineage>
        <taxon>Eukaryota</taxon>
        <taxon>Viridiplantae</taxon>
        <taxon>Chlorophyta</taxon>
        <taxon>core chlorophytes</taxon>
        <taxon>Trebouxiophyceae</taxon>
        <taxon>Trebouxiophyceae incertae sedis</taxon>
        <taxon>Coccomyxaceae</taxon>
        <taxon>Coccomyxa</taxon>
    </lineage>
</organism>
<accession>A0AAV1IFT5</accession>
<evidence type="ECO:0000256" key="2">
    <source>
        <dbReference type="ARBA" id="ARBA00013056"/>
    </source>
</evidence>
<dbReference type="InterPro" id="IPR003732">
    <property type="entry name" value="Daa-tRNA_deacyls_DTD"/>
</dbReference>
<comment type="similarity">
    <text evidence="1 5">Belongs to the DTD family.</text>
</comment>
<evidence type="ECO:0000256" key="5">
    <source>
        <dbReference type="RuleBase" id="RU003470"/>
    </source>
</evidence>
<dbReference type="SUPFAM" id="SSF69500">
    <property type="entry name" value="DTD-like"/>
    <property type="match status" value="1"/>
</dbReference>
<evidence type="ECO:0000313" key="7">
    <source>
        <dbReference type="Proteomes" id="UP001314263"/>
    </source>
</evidence>
<evidence type="ECO:0000256" key="4">
    <source>
        <dbReference type="ARBA" id="ARBA00048018"/>
    </source>
</evidence>
<comment type="catalytic activity">
    <reaction evidence="3">
        <text>glycyl-tRNA(Ala) + H2O = tRNA(Ala) + glycine + H(+)</text>
        <dbReference type="Rhea" id="RHEA:53744"/>
        <dbReference type="Rhea" id="RHEA-COMP:9657"/>
        <dbReference type="Rhea" id="RHEA-COMP:13640"/>
        <dbReference type="ChEBI" id="CHEBI:15377"/>
        <dbReference type="ChEBI" id="CHEBI:15378"/>
        <dbReference type="ChEBI" id="CHEBI:57305"/>
        <dbReference type="ChEBI" id="CHEBI:78442"/>
        <dbReference type="ChEBI" id="CHEBI:78522"/>
        <dbReference type="EC" id="3.1.1.96"/>
    </reaction>
</comment>
<dbReference type="GO" id="GO:0051500">
    <property type="term" value="F:D-tyrosyl-tRNA(Tyr) deacylase activity"/>
    <property type="evidence" value="ECO:0007669"/>
    <property type="project" value="TreeGrafter"/>
</dbReference>
<comment type="catalytic activity">
    <reaction evidence="4">
        <text>a D-aminoacyl-tRNA + H2O = a tRNA + a D-alpha-amino acid + H(+)</text>
        <dbReference type="Rhea" id="RHEA:13953"/>
        <dbReference type="Rhea" id="RHEA-COMP:10123"/>
        <dbReference type="Rhea" id="RHEA-COMP:10124"/>
        <dbReference type="ChEBI" id="CHEBI:15377"/>
        <dbReference type="ChEBI" id="CHEBI:15378"/>
        <dbReference type="ChEBI" id="CHEBI:59871"/>
        <dbReference type="ChEBI" id="CHEBI:78442"/>
        <dbReference type="ChEBI" id="CHEBI:79333"/>
        <dbReference type="EC" id="3.1.1.96"/>
    </reaction>
</comment>
<keyword evidence="5" id="KW-0378">Hydrolase</keyword>
<comment type="subcellular location">
    <subcellularLocation>
        <location evidence="5">Cytoplasm</location>
    </subcellularLocation>
</comment>
<keyword evidence="5" id="KW-0963">Cytoplasm</keyword>
<dbReference type="Pfam" id="PF02580">
    <property type="entry name" value="Tyr_Deacylase"/>
    <property type="match status" value="1"/>
</dbReference>
<dbReference type="HAMAP" id="MF_00518">
    <property type="entry name" value="Deacylase_Dtd"/>
    <property type="match status" value="1"/>
</dbReference>
<protein>
    <recommendedName>
        <fullName evidence="2 5">D-aminoacyl-tRNA deacylase</fullName>
        <ecNumber evidence="2 5">3.1.1.96</ecNumber>
    </recommendedName>
</protein>
<dbReference type="GO" id="GO:0005737">
    <property type="term" value="C:cytoplasm"/>
    <property type="evidence" value="ECO:0007669"/>
    <property type="project" value="UniProtKB-SubCell"/>
</dbReference>
<keyword evidence="5" id="KW-0820">tRNA-binding</keyword>
<reference evidence="6 7" key="1">
    <citation type="submission" date="2023-10" db="EMBL/GenBank/DDBJ databases">
        <authorList>
            <person name="Maclean D."/>
            <person name="Macfadyen A."/>
        </authorList>
    </citation>
    <scope>NUCLEOTIDE SEQUENCE [LARGE SCALE GENOMIC DNA]</scope>
</reference>
<keyword evidence="7" id="KW-1185">Reference proteome</keyword>
<evidence type="ECO:0000256" key="3">
    <source>
        <dbReference type="ARBA" id="ARBA00047676"/>
    </source>
</evidence>
<dbReference type="PANTHER" id="PTHR10472:SF5">
    <property type="entry name" value="D-AMINOACYL-TRNA DEACYLASE 1"/>
    <property type="match status" value="1"/>
</dbReference>
<dbReference type="NCBIfam" id="TIGR00256">
    <property type="entry name" value="D-aminoacyl-tRNA deacylase"/>
    <property type="match status" value="1"/>
</dbReference>
<comment type="caution">
    <text evidence="6">The sequence shown here is derived from an EMBL/GenBank/DDBJ whole genome shotgun (WGS) entry which is preliminary data.</text>
</comment>
<sequence>MLLARPQTQQFLQHLPIVCCRRHRATTRAMRAVVQRVKRASVTIDEQVVSSIGPGLVCLIGIREGDTQADQEHLSRKLLNFRIWPGDDGKRGWDQSVSQKQYELLLVSQFTLYALAKGNKPDYHLAMPPQRAKDFYLSFLERVRREYVAERVKDGIFGAMMDVSLVNDGPVTIQFDSEKPNGR</sequence>
<evidence type="ECO:0000256" key="1">
    <source>
        <dbReference type="ARBA" id="ARBA00009673"/>
    </source>
</evidence>
<evidence type="ECO:0000313" key="6">
    <source>
        <dbReference type="EMBL" id="CAK0786173.1"/>
    </source>
</evidence>
<dbReference type="AlphaFoldDB" id="A0AAV1IFT5"/>
<dbReference type="PANTHER" id="PTHR10472">
    <property type="entry name" value="D-TYROSYL-TRNA TYR DEACYLASE"/>
    <property type="match status" value="1"/>
</dbReference>
<dbReference type="GO" id="GO:0000049">
    <property type="term" value="F:tRNA binding"/>
    <property type="evidence" value="ECO:0007669"/>
    <property type="project" value="UniProtKB-KW"/>
</dbReference>
<proteinExistence type="inferred from homology"/>